<dbReference type="PRINTS" id="PR00081">
    <property type="entry name" value="GDHRDH"/>
</dbReference>
<keyword evidence="3" id="KW-0560">Oxidoreductase</keyword>
<dbReference type="Pfam" id="PF13561">
    <property type="entry name" value="adh_short_C2"/>
    <property type="match status" value="1"/>
</dbReference>
<keyword evidence="2" id="KW-0521">NADP</keyword>
<sequence length="270" mass="28558">MPLFSIENKKIIVTGATGVLGKAMAQHLAAEGADVIVLGRNAEKVNEFVGELTASGGKALGIIADVTQESDLQHAAQKIKDTHGTVDVLINVAGGNMPGAVVRPDQTVADLSAEDVKKVMDLNYLGTFLPIKAFLPLMLPNDKGNIINISSMAASRPMTRVLGYASAKAAIDNLTKWMAVELNQKHGAGFRVNAIAPGFFLTEQNRTLLTETDGSLTQRGNQIISHTPMGRFGNPEDLLGVLQWLCSDASLFVTGTIIPIDGGFSAYSGV</sequence>
<dbReference type="EMBL" id="FNQC01000020">
    <property type="protein sequence ID" value="SDZ52768.1"/>
    <property type="molecule type" value="Genomic_DNA"/>
</dbReference>
<proteinExistence type="inferred from homology"/>
<evidence type="ECO:0000256" key="3">
    <source>
        <dbReference type="ARBA" id="ARBA00023002"/>
    </source>
</evidence>
<dbReference type="PROSITE" id="PS00061">
    <property type="entry name" value="ADH_SHORT"/>
    <property type="match status" value="1"/>
</dbReference>
<protein>
    <submittedName>
        <fullName evidence="4">NAD(P)-dependent dehydrogenase, short-chain alcohol dehydrogenase family</fullName>
    </submittedName>
</protein>
<dbReference type="Proteomes" id="UP000199663">
    <property type="component" value="Unassembled WGS sequence"/>
</dbReference>
<dbReference type="PRINTS" id="PR00080">
    <property type="entry name" value="SDRFAMILY"/>
</dbReference>
<evidence type="ECO:0000313" key="4">
    <source>
        <dbReference type="EMBL" id="SDZ52768.1"/>
    </source>
</evidence>
<comment type="caution">
    <text evidence="4">The sequence shown here is derived from an EMBL/GenBank/DDBJ whole genome shotgun (WGS) entry which is preliminary data.</text>
</comment>
<dbReference type="SUPFAM" id="SSF51735">
    <property type="entry name" value="NAD(P)-binding Rossmann-fold domains"/>
    <property type="match status" value="1"/>
</dbReference>
<gene>
    <name evidence="4" type="ORF">SAMN05444412_12055</name>
</gene>
<dbReference type="PANTHER" id="PTHR43618:SF8">
    <property type="entry name" value="7ALPHA-HYDROXYSTEROID DEHYDROGENASE"/>
    <property type="match status" value="1"/>
</dbReference>
<evidence type="ECO:0000313" key="5">
    <source>
        <dbReference type="Proteomes" id="UP000199663"/>
    </source>
</evidence>
<dbReference type="InterPro" id="IPR036291">
    <property type="entry name" value="NAD(P)-bd_dom_sf"/>
</dbReference>
<dbReference type="Gene3D" id="3.40.50.720">
    <property type="entry name" value="NAD(P)-binding Rossmann-like Domain"/>
    <property type="match status" value="1"/>
</dbReference>
<keyword evidence="5" id="KW-1185">Reference proteome</keyword>
<evidence type="ECO:0000256" key="2">
    <source>
        <dbReference type="ARBA" id="ARBA00022857"/>
    </source>
</evidence>
<dbReference type="RefSeq" id="WP_019600183.1">
    <property type="nucleotide sequence ID" value="NZ_FNQC01000020.1"/>
</dbReference>
<comment type="similarity">
    <text evidence="1">Belongs to the short-chain dehydrogenases/reductases (SDR) family.</text>
</comment>
<dbReference type="PANTHER" id="PTHR43618">
    <property type="entry name" value="7-ALPHA-HYDROXYSTEROID DEHYDROGENASE"/>
    <property type="match status" value="1"/>
</dbReference>
<accession>A0A1H3TS90</accession>
<dbReference type="InterPro" id="IPR002347">
    <property type="entry name" value="SDR_fam"/>
</dbReference>
<reference evidence="4 5" key="1">
    <citation type="submission" date="2016-10" db="EMBL/GenBank/DDBJ databases">
        <authorList>
            <person name="Varghese N."/>
            <person name="Submissions S."/>
        </authorList>
    </citation>
    <scope>NUCLEOTIDE SEQUENCE [LARGE SCALE GENOMIC DNA]</scope>
    <source>
        <strain evidence="4 5">DSM 17997</strain>
    </source>
</reference>
<dbReference type="InterPro" id="IPR020904">
    <property type="entry name" value="Sc_DH/Rdtase_CS"/>
</dbReference>
<dbReference type="NCBIfam" id="NF006132">
    <property type="entry name" value="PRK08277.1"/>
    <property type="match status" value="1"/>
</dbReference>
<name>A0A1H3TS90_9BACT</name>
<organism evidence="4 5">
    <name type="scientific">Rhodonellum ikkaensis</name>
    <dbReference type="NCBI Taxonomy" id="336829"/>
    <lineage>
        <taxon>Bacteria</taxon>
        <taxon>Pseudomonadati</taxon>
        <taxon>Bacteroidota</taxon>
        <taxon>Cytophagia</taxon>
        <taxon>Cytophagales</taxon>
        <taxon>Cytophagaceae</taxon>
        <taxon>Rhodonellum</taxon>
    </lineage>
</organism>
<evidence type="ECO:0000256" key="1">
    <source>
        <dbReference type="ARBA" id="ARBA00006484"/>
    </source>
</evidence>
<dbReference type="InterPro" id="IPR052178">
    <property type="entry name" value="Sec_Metab_Biosynth_SDR"/>
</dbReference>